<accession>A0A2M6XUK8</accession>
<dbReference type="AlphaFoldDB" id="A0A2M6XUK8"/>
<proteinExistence type="inferred from homology"/>
<organism evidence="5 6">
    <name type="scientific">bacterium (Candidatus Gribaldobacteria) CG08_land_8_20_14_0_20_39_15</name>
    <dbReference type="NCBI Taxonomy" id="2014273"/>
    <lineage>
        <taxon>Bacteria</taxon>
        <taxon>Candidatus Gribaldobacteria</taxon>
    </lineage>
</organism>
<dbReference type="GO" id="GO:0032259">
    <property type="term" value="P:methylation"/>
    <property type="evidence" value="ECO:0007669"/>
    <property type="project" value="UniProtKB-KW"/>
</dbReference>
<dbReference type="Proteomes" id="UP000229784">
    <property type="component" value="Unassembled WGS sequence"/>
</dbReference>
<name>A0A2M6XUK8_9BACT</name>
<keyword evidence="3" id="KW-0808">Transferase</keyword>
<feature type="domain" description="Methyltransferase type 11" evidence="4">
    <location>
        <begin position="38"/>
        <end position="128"/>
    </location>
</feature>
<gene>
    <name evidence="5" type="ORF">COT20_01615</name>
</gene>
<dbReference type="SUPFAM" id="SSF53335">
    <property type="entry name" value="S-adenosyl-L-methionine-dependent methyltransferases"/>
    <property type="match status" value="1"/>
</dbReference>
<dbReference type="Gene3D" id="3.40.50.150">
    <property type="entry name" value="Vaccinia Virus protein VP39"/>
    <property type="match status" value="1"/>
</dbReference>
<comment type="caution">
    <text evidence="5">The sequence shown here is derived from an EMBL/GenBank/DDBJ whole genome shotgun (WGS) entry which is preliminary data.</text>
</comment>
<dbReference type="PANTHER" id="PTHR44942:SF4">
    <property type="entry name" value="METHYLTRANSFERASE TYPE 11 DOMAIN-CONTAINING PROTEIN"/>
    <property type="match status" value="1"/>
</dbReference>
<dbReference type="InterPro" id="IPR013216">
    <property type="entry name" value="Methyltransf_11"/>
</dbReference>
<keyword evidence="2" id="KW-0489">Methyltransferase</keyword>
<evidence type="ECO:0000256" key="2">
    <source>
        <dbReference type="ARBA" id="ARBA00022603"/>
    </source>
</evidence>
<evidence type="ECO:0000259" key="4">
    <source>
        <dbReference type="Pfam" id="PF08241"/>
    </source>
</evidence>
<dbReference type="Pfam" id="PF08241">
    <property type="entry name" value="Methyltransf_11"/>
    <property type="match status" value="1"/>
</dbReference>
<evidence type="ECO:0000256" key="3">
    <source>
        <dbReference type="ARBA" id="ARBA00022679"/>
    </source>
</evidence>
<evidence type="ECO:0000256" key="1">
    <source>
        <dbReference type="ARBA" id="ARBA00008361"/>
    </source>
</evidence>
<reference evidence="6" key="1">
    <citation type="submission" date="2017-09" db="EMBL/GenBank/DDBJ databases">
        <title>Depth-based differentiation of microbial function through sediment-hosted aquifers and enrichment of novel symbionts in the deep terrestrial subsurface.</title>
        <authorList>
            <person name="Probst A.J."/>
            <person name="Ladd B."/>
            <person name="Jarett J.K."/>
            <person name="Geller-Mcgrath D.E."/>
            <person name="Sieber C.M.K."/>
            <person name="Emerson J.B."/>
            <person name="Anantharaman K."/>
            <person name="Thomas B.C."/>
            <person name="Malmstrom R."/>
            <person name="Stieglmeier M."/>
            <person name="Klingl A."/>
            <person name="Woyke T."/>
            <person name="Ryan C.M."/>
            <person name="Banfield J.F."/>
        </authorList>
    </citation>
    <scope>NUCLEOTIDE SEQUENCE [LARGE SCALE GENOMIC DNA]</scope>
</reference>
<sequence length="188" mass="21626">MNFFDFIAPAYEVFHREAKKTFKILCQLDNFKKTDKILDLGGGTGRVSKFFIGKAQEIIVLDSSAGMIEKCKNHIGLSCILGLADKIPFPDSYFDKIIIIDSFHHFRNQEIICQEIKRVLMQNGKLLIEEFNPRTIIGGLIALIEKLLKMKSDFYFSKELNALFAKYLLKIKIFNGAKTKYYLLAEKI</sequence>
<evidence type="ECO:0000313" key="6">
    <source>
        <dbReference type="Proteomes" id="UP000229784"/>
    </source>
</evidence>
<protein>
    <recommendedName>
        <fullName evidence="4">Methyltransferase type 11 domain-containing protein</fullName>
    </recommendedName>
</protein>
<dbReference type="PANTHER" id="PTHR44942">
    <property type="entry name" value="METHYLTRANSF_11 DOMAIN-CONTAINING PROTEIN"/>
    <property type="match status" value="1"/>
</dbReference>
<dbReference type="GO" id="GO:0008757">
    <property type="term" value="F:S-adenosylmethionine-dependent methyltransferase activity"/>
    <property type="evidence" value="ECO:0007669"/>
    <property type="project" value="InterPro"/>
</dbReference>
<dbReference type="InterPro" id="IPR029063">
    <property type="entry name" value="SAM-dependent_MTases_sf"/>
</dbReference>
<dbReference type="CDD" id="cd02440">
    <property type="entry name" value="AdoMet_MTases"/>
    <property type="match status" value="1"/>
</dbReference>
<dbReference type="EMBL" id="PEXQ01000039">
    <property type="protein sequence ID" value="PIU15518.1"/>
    <property type="molecule type" value="Genomic_DNA"/>
</dbReference>
<dbReference type="InterPro" id="IPR051052">
    <property type="entry name" value="Diverse_substrate_MTase"/>
</dbReference>
<evidence type="ECO:0000313" key="5">
    <source>
        <dbReference type="EMBL" id="PIU15518.1"/>
    </source>
</evidence>
<comment type="similarity">
    <text evidence="1">Belongs to the methyltransferase superfamily.</text>
</comment>